<name>A0A0F9TZ06_9ZZZZ</name>
<gene>
    <name evidence="1" type="ORF">LCGC14_0593190</name>
</gene>
<comment type="caution">
    <text evidence="1">The sequence shown here is derived from an EMBL/GenBank/DDBJ whole genome shotgun (WGS) entry which is preliminary data.</text>
</comment>
<protein>
    <submittedName>
        <fullName evidence="1">Uncharacterized protein</fullName>
    </submittedName>
</protein>
<organism evidence="1">
    <name type="scientific">marine sediment metagenome</name>
    <dbReference type="NCBI Taxonomy" id="412755"/>
    <lineage>
        <taxon>unclassified sequences</taxon>
        <taxon>metagenomes</taxon>
        <taxon>ecological metagenomes</taxon>
    </lineage>
</organism>
<dbReference type="EMBL" id="LAZR01000932">
    <property type="protein sequence ID" value="KKN54341.1"/>
    <property type="molecule type" value="Genomic_DNA"/>
</dbReference>
<proteinExistence type="predicted"/>
<reference evidence="1" key="1">
    <citation type="journal article" date="2015" name="Nature">
        <title>Complex archaea that bridge the gap between prokaryotes and eukaryotes.</title>
        <authorList>
            <person name="Spang A."/>
            <person name="Saw J.H."/>
            <person name="Jorgensen S.L."/>
            <person name="Zaremba-Niedzwiedzka K."/>
            <person name="Martijn J."/>
            <person name="Lind A.E."/>
            <person name="van Eijk R."/>
            <person name="Schleper C."/>
            <person name="Guy L."/>
            <person name="Ettema T.J."/>
        </authorList>
    </citation>
    <scope>NUCLEOTIDE SEQUENCE</scope>
</reference>
<evidence type="ECO:0000313" key="1">
    <source>
        <dbReference type="EMBL" id="KKN54341.1"/>
    </source>
</evidence>
<dbReference type="AlphaFoldDB" id="A0A0F9TZ06"/>
<accession>A0A0F9TZ06</accession>
<sequence length="61" mass="7131">MEQAKIRKQKAEKRILEILRSLEEDTDLEVTDIEFGKHSIAEISGAIAFYEMHIRLRMELG</sequence>